<dbReference type="GO" id="GO:0005504">
    <property type="term" value="F:fatty acid binding"/>
    <property type="evidence" value="ECO:0007669"/>
    <property type="project" value="TreeGrafter"/>
</dbReference>
<dbReference type="InterPro" id="IPR036250">
    <property type="entry name" value="AcylCo_DH-like_C"/>
</dbReference>
<comment type="similarity">
    <text evidence="1">Belongs to the acyl-CoA oxidase family.</text>
</comment>
<dbReference type="FunFam" id="1.20.140.10:FF:000007">
    <property type="entry name" value="Acyl-coenzyme A oxidase"/>
    <property type="match status" value="1"/>
</dbReference>
<dbReference type="InterPro" id="IPR012258">
    <property type="entry name" value="Acyl-CoA_oxidase"/>
</dbReference>
<gene>
    <name evidence="6" type="ORF">TDIB3V08_LOCUS5998</name>
</gene>
<protein>
    <recommendedName>
        <fullName evidence="5">Acyl-CoA oxidase C-terminal domain-containing protein</fullName>
    </recommendedName>
</protein>
<sequence length="343" mass="38629">MHEPPLLRPQRERNAEKPVEAMGISKVSAPMLLSLSRFVYFLQLGHLELSIAVSSSALCTYIPSLVSLLFLEELGPSSIGVFLAANLGELRDCHDAKVTYEGDNNVLGQQASNWLLRQWGKSVAGEEVCSPLGTATFLVNAPKILTTRFTGTTVGEVTTHEFILSTYQWLLCWLLRETDRRLKQAEQEGKNRFTARNHAQVFRARTLSIAYAESNTLRYFWSRCQCPRLEASLRHVLVNWYLLYGLWCIDKHLVTLYQGEYATGPQLAALVGEGILHLCSRLKIEAVATVDALSPPDFALNSVLGRADGRVYDHLQAAFFQNPGAFERPHWWKELVHKQTSKL</sequence>
<dbReference type="Gene3D" id="1.20.140.10">
    <property type="entry name" value="Butyryl-CoA Dehydrogenase, subunit A, domain 3"/>
    <property type="match status" value="2"/>
</dbReference>
<dbReference type="GO" id="GO:0005777">
    <property type="term" value="C:peroxisome"/>
    <property type="evidence" value="ECO:0007669"/>
    <property type="project" value="InterPro"/>
</dbReference>
<dbReference type="AlphaFoldDB" id="A0A7R8Z9V5"/>
<keyword evidence="4" id="KW-0443">Lipid metabolism</keyword>
<name>A0A7R8Z9V5_TIMDO</name>
<proteinExistence type="inferred from homology"/>
<dbReference type="Pfam" id="PF01756">
    <property type="entry name" value="ACOX"/>
    <property type="match status" value="1"/>
</dbReference>
<dbReference type="GO" id="GO:0055088">
    <property type="term" value="P:lipid homeostasis"/>
    <property type="evidence" value="ECO:0007669"/>
    <property type="project" value="TreeGrafter"/>
</dbReference>
<evidence type="ECO:0000259" key="5">
    <source>
        <dbReference type="Pfam" id="PF01756"/>
    </source>
</evidence>
<dbReference type="GO" id="GO:0071949">
    <property type="term" value="F:FAD binding"/>
    <property type="evidence" value="ECO:0007669"/>
    <property type="project" value="InterPro"/>
</dbReference>
<evidence type="ECO:0000256" key="3">
    <source>
        <dbReference type="ARBA" id="ARBA00023002"/>
    </source>
</evidence>
<dbReference type="EMBL" id="OA567015">
    <property type="protein sequence ID" value="CAD7199753.1"/>
    <property type="molecule type" value="Genomic_DNA"/>
</dbReference>
<evidence type="ECO:0000256" key="4">
    <source>
        <dbReference type="ARBA" id="ARBA00023098"/>
    </source>
</evidence>
<accession>A0A7R8Z9V5</accession>
<keyword evidence="3" id="KW-0560">Oxidoreductase</keyword>
<dbReference type="PANTHER" id="PTHR10909">
    <property type="entry name" value="ELECTRON TRANSPORT OXIDOREDUCTASE"/>
    <property type="match status" value="1"/>
</dbReference>
<evidence type="ECO:0000313" key="6">
    <source>
        <dbReference type="EMBL" id="CAD7199753.1"/>
    </source>
</evidence>
<evidence type="ECO:0000256" key="2">
    <source>
        <dbReference type="ARBA" id="ARBA00022832"/>
    </source>
</evidence>
<feature type="domain" description="Acyl-CoA oxidase C-terminal" evidence="5">
    <location>
        <begin position="161"/>
        <end position="337"/>
    </location>
</feature>
<evidence type="ECO:0000256" key="1">
    <source>
        <dbReference type="ARBA" id="ARBA00006288"/>
    </source>
</evidence>
<dbReference type="GO" id="GO:0016402">
    <property type="term" value="F:pristanoyl-CoA oxidase activity"/>
    <property type="evidence" value="ECO:0007669"/>
    <property type="project" value="TreeGrafter"/>
</dbReference>
<dbReference type="PANTHER" id="PTHR10909:SF223">
    <property type="entry name" value="ACYL-COENZYME A OXIDASE"/>
    <property type="match status" value="1"/>
</dbReference>
<dbReference type="GO" id="GO:0033540">
    <property type="term" value="P:fatty acid beta-oxidation using acyl-CoA oxidase"/>
    <property type="evidence" value="ECO:0007669"/>
    <property type="project" value="TreeGrafter"/>
</dbReference>
<keyword evidence="2" id="KW-0276">Fatty acid metabolism</keyword>
<dbReference type="InterPro" id="IPR002655">
    <property type="entry name" value="Acyl-CoA_oxidase_C"/>
</dbReference>
<dbReference type="SUPFAM" id="SSF47203">
    <property type="entry name" value="Acyl-CoA dehydrogenase C-terminal domain-like"/>
    <property type="match status" value="2"/>
</dbReference>
<reference evidence="6" key="1">
    <citation type="submission" date="2020-11" db="EMBL/GenBank/DDBJ databases">
        <authorList>
            <person name="Tran Van P."/>
        </authorList>
    </citation>
    <scope>NUCLEOTIDE SEQUENCE</scope>
</reference>
<organism evidence="6">
    <name type="scientific">Timema douglasi</name>
    <name type="common">Walking stick</name>
    <dbReference type="NCBI Taxonomy" id="61478"/>
    <lineage>
        <taxon>Eukaryota</taxon>
        <taxon>Metazoa</taxon>
        <taxon>Ecdysozoa</taxon>
        <taxon>Arthropoda</taxon>
        <taxon>Hexapoda</taxon>
        <taxon>Insecta</taxon>
        <taxon>Pterygota</taxon>
        <taxon>Neoptera</taxon>
        <taxon>Polyneoptera</taxon>
        <taxon>Phasmatodea</taxon>
        <taxon>Timematodea</taxon>
        <taxon>Timematoidea</taxon>
        <taxon>Timematidae</taxon>
        <taxon>Timema</taxon>
    </lineage>
</organism>